<evidence type="ECO:0000259" key="3">
    <source>
        <dbReference type="Pfam" id="PF22634"/>
    </source>
</evidence>
<dbReference type="GO" id="GO:0003887">
    <property type="term" value="F:DNA-directed DNA polymerase activity"/>
    <property type="evidence" value="ECO:0007669"/>
    <property type="project" value="UniProtKB-KW"/>
</dbReference>
<dbReference type="GO" id="GO:0008270">
    <property type="term" value="F:zinc ion binding"/>
    <property type="evidence" value="ECO:0007669"/>
    <property type="project" value="UniProtKB-KW"/>
</dbReference>
<dbReference type="PANTHER" id="PTHR10670">
    <property type="entry name" value="DNA POLYMERASE EPSILON CATALYTIC SUBUNIT A"/>
    <property type="match status" value="1"/>
</dbReference>
<dbReference type="AlphaFoldDB" id="A0A3P6NDM1"/>
<keyword evidence="1" id="KW-0235">DNA replication</keyword>
<comment type="subcellular location">
    <subcellularLocation>
        <location evidence="1">Nucleus</location>
    </subcellularLocation>
</comment>
<feature type="compositionally biased region" description="Basic residues" evidence="2">
    <location>
        <begin position="204"/>
        <end position="213"/>
    </location>
</feature>
<comment type="function">
    <text evidence="1">DNA polymerase II participates in chromosomal DNA replication.</text>
</comment>
<accession>A0A3P6NDM1</accession>
<dbReference type="OrthoDB" id="10060449at2759"/>
<dbReference type="GO" id="GO:0006287">
    <property type="term" value="P:base-excision repair, gap-filling"/>
    <property type="evidence" value="ECO:0007669"/>
    <property type="project" value="TreeGrafter"/>
</dbReference>
<feature type="region of interest" description="Disordered" evidence="2">
    <location>
        <begin position="173"/>
        <end position="219"/>
    </location>
</feature>
<dbReference type="PANTHER" id="PTHR10670:SF0">
    <property type="entry name" value="DNA POLYMERASE EPSILON CATALYTIC SUBUNIT A"/>
    <property type="match status" value="1"/>
</dbReference>
<protein>
    <recommendedName>
        <fullName evidence="1">DNA polymerase epsilon catalytic subunit</fullName>
        <ecNumber evidence="1">2.7.7.7</ecNumber>
    </recommendedName>
</protein>
<dbReference type="GO" id="GO:0000278">
    <property type="term" value="P:mitotic cell cycle"/>
    <property type="evidence" value="ECO:0007669"/>
    <property type="project" value="TreeGrafter"/>
</dbReference>
<gene>
    <name evidence="4" type="ORF">ASIM_LOCUS2298</name>
</gene>
<dbReference type="EC" id="2.7.7.7" evidence="1"/>
<evidence type="ECO:0000313" key="4">
    <source>
        <dbReference type="EMBL" id="VDK19827.1"/>
    </source>
</evidence>
<dbReference type="GO" id="GO:0006297">
    <property type="term" value="P:nucleotide-excision repair, DNA gap filling"/>
    <property type="evidence" value="ECO:0007669"/>
    <property type="project" value="TreeGrafter"/>
</dbReference>
<keyword evidence="1" id="KW-0479">Metal-binding</keyword>
<comment type="similarity">
    <text evidence="1">Belongs to the DNA polymerase type-B family.</text>
</comment>
<keyword evidence="1" id="KW-0539">Nucleus</keyword>
<keyword evidence="1" id="KW-0239">DNA-directed DNA polymerase</keyword>
<dbReference type="InterPro" id="IPR029703">
    <property type="entry name" value="POL2"/>
</dbReference>
<dbReference type="Proteomes" id="UP000267096">
    <property type="component" value="Unassembled WGS sequence"/>
</dbReference>
<sequence>MGDDMVKDAGLACRFIISKRPIGSPVTDRAIPLAIFQSAPAIAAHYLRKWTHDSEITKDNIDIRKIIDWEYYIERVGNTIQKIVTIPAALQNVPNPVPRIPYPDWLENKRRQRVNDHKQPKINEMFRSLSNNASNTDDGTTNSASQQQRDIEDITPRIRVVGDGDEDIETLEKDSSLSTNGVGNVSARKRLREDESDELNSSVKVRRKGKMKQSRTDKSLGQIEGEMASLVKKTIVDDGLDAWIK</sequence>
<dbReference type="GO" id="GO:0006272">
    <property type="term" value="P:leading strand elongation"/>
    <property type="evidence" value="ECO:0007669"/>
    <property type="project" value="TreeGrafter"/>
</dbReference>
<keyword evidence="1" id="KW-0408">Iron</keyword>
<dbReference type="InterPro" id="IPR055191">
    <property type="entry name" value="POL2_thumb"/>
</dbReference>
<feature type="domain" description="DNA polymerase epsilon ,catalytic subunit A thumb" evidence="3">
    <location>
        <begin position="1"/>
        <end position="91"/>
    </location>
</feature>
<keyword evidence="1" id="KW-0808">Transferase</keyword>
<dbReference type="Pfam" id="PF22634">
    <property type="entry name" value="POL2_thumb"/>
    <property type="match status" value="1"/>
</dbReference>
<dbReference type="GO" id="GO:0045004">
    <property type="term" value="P:DNA replication proofreading"/>
    <property type="evidence" value="ECO:0007669"/>
    <property type="project" value="TreeGrafter"/>
</dbReference>
<keyword evidence="1" id="KW-0548">Nucleotidyltransferase</keyword>
<evidence type="ECO:0000256" key="2">
    <source>
        <dbReference type="SAM" id="MobiDB-lite"/>
    </source>
</evidence>
<organism evidence="4 5">
    <name type="scientific">Anisakis simplex</name>
    <name type="common">Herring worm</name>
    <dbReference type="NCBI Taxonomy" id="6269"/>
    <lineage>
        <taxon>Eukaryota</taxon>
        <taxon>Metazoa</taxon>
        <taxon>Ecdysozoa</taxon>
        <taxon>Nematoda</taxon>
        <taxon>Chromadorea</taxon>
        <taxon>Rhabditida</taxon>
        <taxon>Spirurina</taxon>
        <taxon>Ascaridomorpha</taxon>
        <taxon>Ascaridoidea</taxon>
        <taxon>Anisakidae</taxon>
        <taxon>Anisakis</taxon>
        <taxon>Anisakis simplex complex</taxon>
    </lineage>
</organism>
<name>A0A3P6NDM1_ANISI</name>
<comment type="cofactor">
    <cofactor evidence="1">
        <name>[4Fe-4S] cluster</name>
        <dbReference type="ChEBI" id="CHEBI:49883"/>
    </cofactor>
</comment>
<dbReference type="GO" id="GO:0008310">
    <property type="term" value="F:single-stranded DNA 3'-5' DNA exonuclease activity"/>
    <property type="evidence" value="ECO:0007669"/>
    <property type="project" value="TreeGrafter"/>
</dbReference>
<comment type="catalytic activity">
    <reaction evidence="1">
        <text>DNA(n) + a 2'-deoxyribonucleoside 5'-triphosphate = DNA(n+1) + diphosphate</text>
        <dbReference type="Rhea" id="RHEA:22508"/>
        <dbReference type="Rhea" id="RHEA-COMP:17339"/>
        <dbReference type="Rhea" id="RHEA-COMP:17340"/>
        <dbReference type="ChEBI" id="CHEBI:33019"/>
        <dbReference type="ChEBI" id="CHEBI:61560"/>
        <dbReference type="ChEBI" id="CHEBI:173112"/>
        <dbReference type="EC" id="2.7.7.7"/>
    </reaction>
</comment>
<keyword evidence="1" id="KW-0411">Iron-sulfur</keyword>
<evidence type="ECO:0000313" key="5">
    <source>
        <dbReference type="Proteomes" id="UP000267096"/>
    </source>
</evidence>
<proteinExistence type="inferred from homology"/>
<feature type="compositionally biased region" description="Polar residues" evidence="2">
    <location>
        <begin position="128"/>
        <end position="148"/>
    </location>
</feature>
<keyword evidence="1" id="KW-0862">Zinc</keyword>
<evidence type="ECO:0000256" key="1">
    <source>
        <dbReference type="RuleBase" id="RU365029"/>
    </source>
</evidence>
<feature type="region of interest" description="Disordered" evidence="2">
    <location>
        <begin position="128"/>
        <end position="156"/>
    </location>
</feature>
<keyword evidence="1" id="KW-0238">DNA-binding</keyword>
<keyword evidence="1" id="KW-0863">Zinc-finger</keyword>
<keyword evidence="5" id="KW-1185">Reference proteome</keyword>
<dbReference type="EMBL" id="UYRR01003005">
    <property type="protein sequence ID" value="VDK19827.1"/>
    <property type="molecule type" value="Genomic_DNA"/>
</dbReference>
<dbReference type="GO" id="GO:0003677">
    <property type="term" value="F:DNA binding"/>
    <property type="evidence" value="ECO:0007669"/>
    <property type="project" value="UniProtKB-KW"/>
</dbReference>
<keyword evidence="1" id="KW-0004">4Fe-4S</keyword>
<reference evidence="4 5" key="1">
    <citation type="submission" date="2018-11" db="EMBL/GenBank/DDBJ databases">
        <authorList>
            <consortium name="Pathogen Informatics"/>
        </authorList>
    </citation>
    <scope>NUCLEOTIDE SEQUENCE [LARGE SCALE GENOMIC DNA]</scope>
</reference>
<dbReference type="GO" id="GO:0051539">
    <property type="term" value="F:4 iron, 4 sulfur cluster binding"/>
    <property type="evidence" value="ECO:0007669"/>
    <property type="project" value="UniProtKB-KW"/>
</dbReference>
<dbReference type="GO" id="GO:0008622">
    <property type="term" value="C:epsilon DNA polymerase complex"/>
    <property type="evidence" value="ECO:0007669"/>
    <property type="project" value="InterPro"/>
</dbReference>